<evidence type="ECO:0000313" key="9">
    <source>
        <dbReference type="Ensembl" id="ENSOKIP00005030198.1"/>
    </source>
</evidence>
<dbReference type="SUPFAM" id="SSF50876">
    <property type="entry name" value="Avidin/streptavidin"/>
    <property type="match status" value="1"/>
</dbReference>
<protein>
    <submittedName>
        <fullName evidence="9">Uncharacterized protein</fullName>
    </submittedName>
</protein>
<dbReference type="InterPro" id="IPR005468">
    <property type="entry name" value="Avidin/str"/>
</dbReference>
<dbReference type="InterPro" id="IPR005469">
    <property type="entry name" value="Avidin"/>
</dbReference>
<dbReference type="InterPro" id="IPR036896">
    <property type="entry name" value="Avidin-like_sf"/>
</dbReference>
<dbReference type="PRINTS" id="PR00709">
    <property type="entry name" value="AVIDIN"/>
</dbReference>
<dbReference type="InterPro" id="IPR051764">
    <property type="entry name" value="Avidin/Streptavidin-rel"/>
</dbReference>
<reference evidence="9" key="1">
    <citation type="submission" date="2025-08" db="UniProtKB">
        <authorList>
            <consortium name="Ensembl"/>
        </authorList>
    </citation>
    <scope>IDENTIFICATION</scope>
</reference>
<keyword evidence="10" id="KW-1185">Reference proteome</keyword>
<feature type="disulfide bond" evidence="8">
    <location>
        <begin position="67"/>
        <end position="144"/>
    </location>
</feature>
<keyword evidence="7" id="KW-0092">Biotin</keyword>
<keyword evidence="6" id="KW-0325">Glycoprotein</keyword>
<dbReference type="PANTHER" id="PTHR34399">
    <property type="entry name" value="AVIDIN-RELATED"/>
    <property type="match status" value="1"/>
</dbReference>
<dbReference type="PROSITE" id="PS51326">
    <property type="entry name" value="AVIDIN_2"/>
    <property type="match status" value="1"/>
</dbReference>
<evidence type="ECO:0000256" key="1">
    <source>
        <dbReference type="ARBA" id="ARBA00004613"/>
    </source>
</evidence>
<evidence type="ECO:0000256" key="3">
    <source>
        <dbReference type="ARBA" id="ARBA00022525"/>
    </source>
</evidence>
<sequence length="185" mass="20383">MYSSKLFVGRDGRRRCTQCYHTTFLSDSVVVCTNHPEEESYIGIKMGDLKADSGDLILHVFFQAIPCNVTGVWRNELGSVLDIEAVGSELRGRYQSAVETAPGVTGPEQQAKLLGVTSNRGLQTSVAFSVLWEAGSCSSWVGQCFQLPDGMRVLKTLWMLRSVASCPADNWKSTRMGEDTFVFIS</sequence>
<dbReference type="Pfam" id="PF01382">
    <property type="entry name" value="Avidin"/>
    <property type="match status" value="1"/>
</dbReference>
<evidence type="ECO:0000256" key="4">
    <source>
        <dbReference type="ARBA" id="ARBA00022729"/>
    </source>
</evidence>
<evidence type="ECO:0000256" key="5">
    <source>
        <dbReference type="ARBA" id="ARBA00023157"/>
    </source>
</evidence>
<comment type="similarity">
    <text evidence="2">Belongs to the avidin/streptavidin family.</text>
</comment>
<proteinExistence type="inferred from homology"/>
<dbReference type="PANTHER" id="PTHR34399:SF3">
    <property type="entry name" value="AVID PROTEIN-RELATED"/>
    <property type="match status" value="1"/>
</dbReference>
<keyword evidence="4" id="KW-0732">Signal</keyword>
<organism evidence="9 10">
    <name type="scientific">Oncorhynchus kisutch</name>
    <name type="common">Coho salmon</name>
    <name type="synonym">Salmo kisutch</name>
    <dbReference type="NCBI Taxonomy" id="8019"/>
    <lineage>
        <taxon>Eukaryota</taxon>
        <taxon>Metazoa</taxon>
        <taxon>Chordata</taxon>
        <taxon>Craniata</taxon>
        <taxon>Vertebrata</taxon>
        <taxon>Euteleostomi</taxon>
        <taxon>Actinopterygii</taxon>
        <taxon>Neopterygii</taxon>
        <taxon>Teleostei</taxon>
        <taxon>Protacanthopterygii</taxon>
        <taxon>Salmoniformes</taxon>
        <taxon>Salmonidae</taxon>
        <taxon>Salmoninae</taxon>
        <taxon>Oncorhynchus</taxon>
    </lineage>
</organism>
<evidence type="ECO:0000256" key="6">
    <source>
        <dbReference type="ARBA" id="ARBA00023180"/>
    </source>
</evidence>
<keyword evidence="5 8" id="KW-1015">Disulfide bond</keyword>
<name>A0A8C7FLU5_ONCKI</name>
<evidence type="ECO:0000313" key="10">
    <source>
        <dbReference type="Proteomes" id="UP000694557"/>
    </source>
</evidence>
<dbReference type="GeneTree" id="ENSGT00950000185626"/>
<accession>A0A8C7FLU5</accession>
<evidence type="ECO:0000256" key="7">
    <source>
        <dbReference type="ARBA" id="ARBA00023267"/>
    </source>
</evidence>
<evidence type="ECO:0000256" key="8">
    <source>
        <dbReference type="PIRSR" id="PIRSR605468-51"/>
    </source>
</evidence>
<comment type="subcellular location">
    <subcellularLocation>
        <location evidence="1">Secreted</location>
    </subcellularLocation>
</comment>
<dbReference type="Ensembl" id="ENSOKIT00005031926.1">
    <property type="protein sequence ID" value="ENSOKIP00005030198.1"/>
    <property type="gene ID" value="ENSOKIG00005013014.1"/>
</dbReference>
<keyword evidence="3" id="KW-0964">Secreted</keyword>
<dbReference type="AlphaFoldDB" id="A0A8C7FLU5"/>
<evidence type="ECO:0000256" key="2">
    <source>
        <dbReference type="ARBA" id="ARBA00006297"/>
    </source>
</evidence>
<reference evidence="9" key="2">
    <citation type="submission" date="2025-09" db="UniProtKB">
        <authorList>
            <consortium name="Ensembl"/>
        </authorList>
    </citation>
    <scope>IDENTIFICATION</scope>
</reference>
<dbReference type="Gene3D" id="2.40.128.30">
    <property type="entry name" value="Avidin-like"/>
    <property type="match status" value="1"/>
</dbReference>
<dbReference type="GO" id="GO:0005576">
    <property type="term" value="C:extracellular region"/>
    <property type="evidence" value="ECO:0007669"/>
    <property type="project" value="UniProtKB-SubCell"/>
</dbReference>
<dbReference type="GO" id="GO:0009374">
    <property type="term" value="F:biotin binding"/>
    <property type="evidence" value="ECO:0007669"/>
    <property type="project" value="InterPro"/>
</dbReference>
<dbReference type="Proteomes" id="UP000694557">
    <property type="component" value="Unassembled WGS sequence"/>
</dbReference>